<sequence>MKTLYTAEVSATGGRSGHVKSSDGIIDLDVNVPEGLGGKKGSSNPEQLFAAGYASCFQSAVLLVAGKQNIRLDPASTVTAHVSLLQVDNEKYGLGVKLVVDLKGVEHEQAVEIVNKAHEVCPYSVGTRGNINVQLEVV</sequence>
<dbReference type="InterPro" id="IPR015946">
    <property type="entry name" value="KH_dom-like_a/b"/>
</dbReference>
<protein>
    <submittedName>
        <fullName evidence="2">Organic hydroperoxide resistance protein</fullName>
    </submittedName>
</protein>
<dbReference type="PANTHER" id="PTHR33797:SF2">
    <property type="entry name" value="ORGANIC HYDROPEROXIDE RESISTANCE PROTEIN-LIKE"/>
    <property type="match status" value="1"/>
</dbReference>
<dbReference type="Gene3D" id="2.20.25.10">
    <property type="match status" value="1"/>
</dbReference>
<dbReference type="InterPro" id="IPR019953">
    <property type="entry name" value="OHR"/>
</dbReference>
<dbReference type="SUPFAM" id="SSF82784">
    <property type="entry name" value="OsmC-like"/>
    <property type="match status" value="1"/>
</dbReference>
<gene>
    <name evidence="2" type="ORF">AHMF7605_01235</name>
</gene>
<dbReference type="Gene3D" id="3.30.300.20">
    <property type="match status" value="1"/>
</dbReference>
<comment type="similarity">
    <text evidence="1">Belongs to the OsmC/Ohr family.</text>
</comment>
<reference evidence="2 3" key="1">
    <citation type="submission" date="2018-03" db="EMBL/GenBank/DDBJ databases">
        <title>Adhaeribacter sp. HMF7605 Genome sequencing and assembly.</title>
        <authorList>
            <person name="Kang H."/>
            <person name="Kang J."/>
            <person name="Cha I."/>
            <person name="Kim H."/>
            <person name="Joh K."/>
        </authorList>
    </citation>
    <scope>NUCLEOTIDE SEQUENCE [LARGE SCALE GENOMIC DNA]</scope>
    <source>
        <strain evidence="2 3">HMF7605</strain>
    </source>
</reference>
<dbReference type="GO" id="GO:0006979">
    <property type="term" value="P:response to oxidative stress"/>
    <property type="evidence" value="ECO:0007669"/>
    <property type="project" value="InterPro"/>
</dbReference>
<dbReference type="InterPro" id="IPR003718">
    <property type="entry name" value="OsmC/Ohr_fam"/>
</dbReference>
<keyword evidence="3" id="KW-1185">Reference proteome</keyword>
<dbReference type="RefSeq" id="WP_106925673.1">
    <property type="nucleotide sequence ID" value="NZ_PYFT01000001.1"/>
</dbReference>
<dbReference type="Proteomes" id="UP000240357">
    <property type="component" value="Unassembled WGS sequence"/>
</dbReference>
<dbReference type="InterPro" id="IPR036102">
    <property type="entry name" value="OsmC/Ohrsf"/>
</dbReference>
<dbReference type="AlphaFoldDB" id="A0A2T2Y9N8"/>
<name>A0A2T2Y9N8_9BACT</name>
<dbReference type="PANTHER" id="PTHR33797">
    <property type="entry name" value="ORGANIC HYDROPEROXIDE RESISTANCE PROTEIN-LIKE"/>
    <property type="match status" value="1"/>
</dbReference>
<organism evidence="2 3">
    <name type="scientific">Adhaeribacter arboris</name>
    <dbReference type="NCBI Taxonomy" id="2072846"/>
    <lineage>
        <taxon>Bacteria</taxon>
        <taxon>Pseudomonadati</taxon>
        <taxon>Bacteroidota</taxon>
        <taxon>Cytophagia</taxon>
        <taxon>Cytophagales</taxon>
        <taxon>Hymenobacteraceae</taxon>
        <taxon>Adhaeribacter</taxon>
    </lineage>
</organism>
<dbReference type="Pfam" id="PF02566">
    <property type="entry name" value="OsmC"/>
    <property type="match status" value="1"/>
</dbReference>
<accession>A0A2T2Y9N8</accession>
<evidence type="ECO:0000256" key="1">
    <source>
        <dbReference type="ARBA" id="ARBA00007378"/>
    </source>
</evidence>
<dbReference type="OrthoDB" id="9797508at2"/>
<evidence type="ECO:0000313" key="3">
    <source>
        <dbReference type="Proteomes" id="UP000240357"/>
    </source>
</evidence>
<evidence type="ECO:0000313" key="2">
    <source>
        <dbReference type="EMBL" id="PSR52241.1"/>
    </source>
</evidence>
<dbReference type="EMBL" id="PYFT01000001">
    <property type="protein sequence ID" value="PSR52241.1"/>
    <property type="molecule type" value="Genomic_DNA"/>
</dbReference>
<dbReference type="NCBIfam" id="TIGR03561">
    <property type="entry name" value="organ_hyd_perox"/>
    <property type="match status" value="1"/>
</dbReference>
<comment type="caution">
    <text evidence="2">The sequence shown here is derived from an EMBL/GenBank/DDBJ whole genome shotgun (WGS) entry which is preliminary data.</text>
</comment>
<proteinExistence type="inferred from homology"/>